<name>A0A1M5N6R2_9BRAD</name>
<dbReference type="AlphaFoldDB" id="A0A1M5N6R2"/>
<accession>A0A1M5N6R2</accession>
<gene>
    <name evidence="2" type="ORF">SAMN05444169_4423</name>
</gene>
<organism evidence="2 3">
    <name type="scientific">Bradyrhizobium erythrophlei</name>
    <dbReference type="NCBI Taxonomy" id="1437360"/>
    <lineage>
        <taxon>Bacteria</taxon>
        <taxon>Pseudomonadati</taxon>
        <taxon>Pseudomonadota</taxon>
        <taxon>Alphaproteobacteria</taxon>
        <taxon>Hyphomicrobiales</taxon>
        <taxon>Nitrobacteraceae</taxon>
        <taxon>Bradyrhizobium</taxon>
    </lineage>
</organism>
<evidence type="ECO:0000313" key="3">
    <source>
        <dbReference type="Proteomes" id="UP000190675"/>
    </source>
</evidence>
<feature type="region of interest" description="Disordered" evidence="1">
    <location>
        <begin position="1"/>
        <end position="24"/>
    </location>
</feature>
<evidence type="ECO:0000313" key="2">
    <source>
        <dbReference type="EMBL" id="SHG84693.1"/>
    </source>
</evidence>
<evidence type="ECO:0000256" key="1">
    <source>
        <dbReference type="SAM" id="MobiDB-lite"/>
    </source>
</evidence>
<reference evidence="2 3" key="1">
    <citation type="submission" date="2016-11" db="EMBL/GenBank/DDBJ databases">
        <authorList>
            <person name="Jaros S."/>
            <person name="Januszkiewicz K."/>
            <person name="Wedrychowicz H."/>
        </authorList>
    </citation>
    <scope>NUCLEOTIDE SEQUENCE [LARGE SCALE GENOMIC DNA]</scope>
    <source>
        <strain evidence="2 3">GAS242</strain>
    </source>
</reference>
<sequence length="45" mass="4956">MSAHRVPAQPADQSELGSRDVTDPYSANSVQMIHDFLSLAKAIYH</sequence>
<dbReference type="Proteomes" id="UP000190675">
    <property type="component" value="Chromosome I"/>
</dbReference>
<protein>
    <submittedName>
        <fullName evidence="2">Uncharacterized protein</fullName>
    </submittedName>
</protein>
<proteinExistence type="predicted"/>
<dbReference type="EMBL" id="LT670818">
    <property type="protein sequence ID" value="SHG84693.1"/>
    <property type="molecule type" value="Genomic_DNA"/>
</dbReference>